<dbReference type="AlphaFoldDB" id="A0A6H0XU82"/>
<keyword evidence="3" id="KW-0012">Acyltransferase</keyword>
<keyword evidence="2" id="KW-0808">Transferase</keyword>
<dbReference type="GO" id="GO:0004314">
    <property type="term" value="F:[acyl-carrier-protein] S-malonyltransferase activity"/>
    <property type="evidence" value="ECO:0007669"/>
    <property type="project" value="UniProtKB-EC"/>
</dbReference>
<evidence type="ECO:0000313" key="6">
    <source>
        <dbReference type="EMBL" id="QIW98204.1"/>
    </source>
</evidence>
<evidence type="ECO:0000256" key="1">
    <source>
        <dbReference type="ARBA" id="ARBA00013258"/>
    </source>
</evidence>
<comment type="catalytic activity">
    <reaction evidence="4">
        <text>holo-[ACP] + malonyl-CoA = malonyl-[ACP] + CoA</text>
        <dbReference type="Rhea" id="RHEA:41792"/>
        <dbReference type="Rhea" id="RHEA-COMP:9623"/>
        <dbReference type="Rhea" id="RHEA-COMP:9685"/>
        <dbReference type="ChEBI" id="CHEBI:57287"/>
        <dbReference type="ChEBI" id="CHEBI:57384"/>
        <dbReference type="ChEBI" id="CHEBI:64479"/>
        <dbReference type="ChEBI" id="CHEBI:78449"/>
        <dbReference type="EC" id="2.3.1.39"/>
    </reaction>
</comment>
<dbReference type="Pfam" id="PF00698">
    <property type="entry name" value="Acyl_transf_1"/>
    <property type="match status" value="1"/>
</dbReference>
<organism evidence="6 7">
    <name type="scientific">Peltaster fructicola</name>
    <dbReference type="NCBI Taxonomy" id="286661"/>
    <lineage>
        <taxon>Eukaryota</taxon>
        <taxon>Fungi</taxon>
        <taxon>Dikarya</taxon>
        <taxon>Ascomycota</taxon>
        <taxon>Pezizomycotina</taxon>
        <taxon>Dothideomycetes</taxon>
        <taxon>Dothideomycetes incertae sedis</taxon>
        <taxon>Peltaster</taxon>
    </lineage>
</organism>
<accession>A0A6H0XU82</accession>
<keyword evidence="7" id="KW-1185">Reference proteome</keyword>
<dbReference type="InterPro" id="IPR050858">
    <property type="entry name" value="Mal-CoA-ACP_Trans/PKS_FabD"/>
</dbReference>
<evidence type="ECO:0000259" key="5">
    <source>
        <dbReference type="SMART" id="SM00827"/>
    </source>
</evidence>
<evidence type="ECO:0000256" key="2">
    <source>
        <dbReference type="ARBA" id="ARBA00022679"/>
    </source>
</evidence>
<dbReference type="InterPro" id="IPR016036">
    <property type="entry name" value="Malonyl_transacylase_ACP-bd"/>
</dbReference>
<gene>
    <name evidence="6" type="ORF">AMS68_003722</name>
</gene>
<dbReference type="SUPFAM" id="SSF55048">
    <property type="entry name" value="Probable ACP-binding domain of malonyl-CoA ACP transacylase"/>
    <property type="match status" value="1"/>
</dbReference>
<dbReference type="Gene3D" id="3.40.366.10">
    <property type="entry name" value="Malonyl-Coenzyme A Acyl Carrier Protein, domain 2"/>
    <property type="match status" value="1"/>
</dbReference>
<dbReference type="EC" id="2.3.1.39" evidence="1"/>
<dbReference type="EMBL" id="CP051140">
    <property type="protein sequence ID" value="QIW98204.1"/>
    <property type="molecule type" value="Genomic_DNA"/>
</dbReference>
<feature type="domain" description="Malonyl-CoA:ACP transacylase (MAT)" evidence="5">
    <location>
        <begin position="38"/>
        <end position="369"/>
    </location>
</feature>
<reference evidence="6 7" key="1">
    <citation type="journal article" date="2016" name="Sci. Rep.">
        <title>Peltaster fructicola genome reveals evolution from an invasive phytopathogen to an ectophytic parasite.</title>
        <authorList>
            <person name="Xu C."/>
            <person name="Chen H."/>
            <person name="Gleason M.L."/>
            <person name="Xu J.R."/>
            <person name="Liu H."/>
            <person name="Zhang R."/>
            <person name="Sun G."/>
        </authorList>
    </citation>
    <scope>NUCLEOTIDE SEQUENCE [LARGE SCALE GENOMIC DNA]</scope>
    <source>
        <strain evidence="6 7">LNHT1506</strain>
    </source>
</reference>
<dbReference type="SMART" id="SM00827">
    <property type="entry name" value="PKS_AT"/>
    <property type="match status" value="1"/>
</dbReference>
<dbReference type="InterPro" id="IPR016035">
    <property type="entry name" value="Acyl_Trfase/lysoPLipase"/>
</dbReference>
<dbReference type="PANTHER" id="PTHR42681:SF1">
    <property type="entry name" value="MALONYL-COA-ACYL CARRIER PROTEIN TRANSACYLASE, MITOCHONDRIAL"/>
    <property type="match status" value="1"/>
</dbReference>
<dbReference type="InterPro" id="IPR001227">
    <property type="entry name" value="Ac_transferase_dom_sf"/>
</dbReference>
<dbReference type="GO" id="GO:0006633">
    <property type="term" value="P:fatty acid biosynthetic process"/>
    <property type="evidence" value="ECO:0007669"/>
    <property type="project" value="TreeGrafter"/>
</dbReference>
<protein>
    <recommendedName>
        <fullName evidence="1">[acyl-carrier-protein] S-malonyltransferase</fullName>
        <ecNumber evidence="1">2.3.1.39</ecNumber>
    </recommendedName>
</protein>
<evidence type="ECO:0000256" key="4">
    <source>
        <dbReference type="ARBA" id="ARBA00048462"/>
    </source>
</evidence>
<dbReference type="Gene3D" id="3.30.70.250">
    <property type="entry name" value="Malonyl-CoA ACP transacylase, ACP-binding"/>
    <property type="match status" value="1"/>
</dbReference>
<dbReference type="SUPFAM" id="SSF52151">
    <property type="entry name" value="FabD/lysophospholipase-like"/>
    <property type="match status" value="1"/>
</dbReference>
<name>A0A6H0XU82_9PEZI</name>
<dbReference type="GO" id="GO:0005739">
    <property type="term" value="C:mitochondrion"/>
    <property type="evidence" value="ECO:0007669"/>
    <property type="project" value="TreeGrafter"/>
</dbReference>
<proteinExistence type="predicted"/>
<evidence type="ECO:0000256" key="3">
    <source>
        <dbReference type="ARBA" id="ARBA00023315"/>
    </source>
</evidence>
<sequence length="396" mass="44038">MIATRVARSPGSRSSLLLPQKRCQSTIAQKKHPRTVIFFPGQGVQRVGMASDWLEAFPRTVKPFFEQVDETLKVPLSKMIQDGPNSLLMATQNAQPAIMATSIMILRVLEQEFGFKLADRVDATFGHSLGEFAALVAGGYLRELDALRLVRKRAEVMERCSKDVNEPVGMVALVCEADHLGPMIEAIHGFLGHHNEGLKTDSHSDTDMPALQQVSIANYNAKNQIVLSGSIKRIDELLTHLRQFGGHDPRAVRLKSDSPFHSPLMKPASELITKLLSQPSHEEPDKDMIMWPGIMPCISNVTARPFESKESLKELLARQCVENVLWHDSIVYLHKEEKFRRWIGIGPGKVGRNLVGKEVGMKGAVKGGGVWGLSDVKDIDWILQDLDNTENVEDVD</sequence>
<dbReference type="InterPro" id="IPR014043">
    <property type="entry name" value="Acyl_transferase_dom"/>
</dbReference>
<dbReference type="PANTHER" id="PTHR42681">
    <property type="entry name" value="MALONYL-COA-ACYL CARRIER PROTEIN TRANSACYLASE, MITOCHONDRIAL"/>
    <property type="match status" value="1"/>
</dbReference>
<dbReference type="OrthoDB" id="541883at2759"/>
<dbReference type="Proteomes" id="UP000503462">
    <property type="component" value="Chromosome 2"/>
</dbReference>
<evidence type="ECO:0000313" key="7">
    <source>
        <dbReference type="Proteomes" id="UP000503462"/>
    </source>
</evidence>